<keyword evidence="7 10" id="KW-0010">Activator</keyword>
<dbReference type="InterPro" id="IPR036390">
    <property type="entry name" value="WH_DNA-bd_sf"/>
</dbReference>
<evidence type="ECO:0000256" key="3">
    <source>
        <dbReference type="ARBA" id="ARBA00022553"/>
    </source>
</evidence>
<dbReference type="InterPro" id="IPR048714">
    <property type="entry name" value="DpiA-like_HTH"/>
</dbReference>
<keyword evidence="14" id="KW-1185">Reference proteome</keyword>
<keyword evidence="3 11" id="KW-0597">Phosphoprotein</keyword>
<name>A0A1M6BLR6_9FIRM</name>
<dbReference type="Gene3D" id="3.40.50.2300">
    <property type="match status" value="1"/>
</dbReference>
<keyword evidence="6 10" id="KW-0238">DNA-binding</keyword>
<accession>A0A1M6BLR6</accession>
<evidence type="ECO:0000256" key="1">
    <source>
        <dbReference type="ARBA" id="ARBA00004496"/>
    </source>
</evidence>
<comment type="function">
    <text evidence="9">May play the central regulatory role in sporulation. It may be an element of the effector pathway responsible for the activation of sporulation genes in response to nutritional stress. Spo0A may act in concert with spo0H (a sigma factor) to control the expression of some genes that are critical to the sporulation process.</text>
</comment>
<evidence type="ECO:0000256" key="4">
    <source>
        <dbReference type="ARBA" id="ARBA00023012"/>
    </source>
</evidence>
<dbReference type="AlphaFoldDB" id="A0A1M6BLR6"/>
<evidence type="ECO:0000259" key="12">
    <source>
        <dbReference type="PROSITE" id="PS50110"/>
    </source>
</evidence>
<feature type="modified residue" description="4-aspartylphosphate" evidence="11">
    <location>
        <position position="56"/>
    </location>
</feature>
<dbReference type="GO" id="GO:0000156">
    <property type="term" value="F:phosphorelay response regulator activity"/>
    <property type="evidence" value="ECO:0007669"/>
    <property type="project" value="TreeGrafter"/>
</dbReference>
<gene>
    <name evidence="13" type="ORF">SAMN02745219_00440</name>
</gene>
<evidence type="ECO:0000256" key="9">
    <source>
        <dbReference type="ARBA" id="ARBA00024867"/>
    </source>
</evidence>
<protein>
    <recommendedName>
        <fullName evidence="10">Transcriptional regulatory protein</fullName>
    </recommendedName>
</protein>
<evidence type="ECO:0000256" key="11">
    <source>
        <dbReference type="PROSITE-ProRule" id="PRU00169"/>
    </source>
</evidence>
<dbReference type="RefSeq" id="WP_072867133.1">
    <property type="nucleotide sequence ID" value="NZ_FQZM01000005.1"/>
</dbReference>
<evidence type="ECO:0000256" key="2">
    <source>
        <dbReference type="ARBA" id="ARBA00022490"/>
    </source>
</evidence>
<keyword evidence="8 10" id="KW-0804">Transcription</keyword>
<reference evidence="14" key="1">
    <citation type="submission" date="2016-11" db="EMBL/GenBank/DDBJ databases">
        <authorList>
            <person name="Varghese N."/>
            <person name="Submissions S."/>
        </authorList>
    </citation>
    <scope>NUCLEOTIDE SEQUENCE [LARGE SCALE GENOMIC DNA]</scope>
    <source>
        <strain evidence="14">DSM 16057</strain>
    </source>
</reference>
<evidence type="ECO:0000256" key="5">
    <source>
        <dbReference type="ARBA" id="ARBA00023015"/>
    </source>
</evidence>
<dbReference type="PROSITE" id="PS50110">
    <property type="entry name" value="RESPONSE_REGULATORY"/>
    <property type="match status" value="1"/>
</dbReference>
<evidence type="ECO:0000256" key="10">
    <source>
        <dbReference type="PIRNR" id="PIRNR006171"/>
    </source>
</evidence>
<dbReference type="InterPro" id="IPR011006">
    <property type="entry name" value="CheY-like_superfamily"/>
</dbReference>
<dbReference type="GO" id="GO:0005737">
    <property type="term" value="C:cytoplasm"/>
    <property type="evidence" value="ECO:0007669"/>
    <property type="project" value="UniProtKB-SubCell"/>
</dbReference>
<dbReference type="PIRSF" id="PIRSF006171">
    <property type="entry name" value="RR_citrat_malat"/>
    <property type="match status" value="1"/>
</dbReference>
<dbReference type="SUPFAM" id="SSF46785">
    <property type="entry name" value="Winged helix' DNA-binding domain"/>
    <property type="match status" value="1"/>
</dbReference>
<evidence type="ECO:0000256" key="7">
    <source>
        <dbReference type="ARBA" id="ARBA00023159"/>
    </source>
</evidence>
<dbReference type="InterPro" id="IPR001789">
    <property type="entry name" value="Sig_transdc_resp-reg_receiver"/>
</dbReference>
<dbReference type="GO" id="GO:0003677">
    <property type="term" value="F:DNA binding"/>
    <property type="evidence" value="ECO:0007669"/>
    <property type="project" value="UniProtKB-KW"/>
</dbReference>
<dbReference type="Proteomes" id="UP000184529">
    <property type="component" value="Unassembled WGS sequence"/>
</dbReference>
<keyword evidence="2 10" id="KW-0963">Cytoplasm</keyword>
<dbReference type="STRING" id="1121432.SAMN02745219_00440"/>
<dbReference type="InterPro" id="IPR051271">
    <property type="entry name" value="2C-system_Tx_regulators"/>
</dbReference>
<evidence type="ECO:0000256" key="6">
    <source>
        <dbReference type="ARBA" id="ARBA00023125"/>
    </source>
</evidence>
<keyword evidence="4 10" id="KW-0902">Two-component regulatory system</keyword>
<sequence>MSVIEVLIVEDDPMVVEVNRGFVNAVPGFKVVGVARTGKEAVQLAARLKPALTLLDVYLPDMSGLAALQEIRRLGLPTDVLLVTAAQDAETIQNAFRYGAVDYIIKPFKFSRLRSALEGFALLYSRLNKEGRLEQDDIDQLAWGRAPVVIDEGAEEMPKGLNGVTLKQVLLLLIKDGGALSAEEVAVALGLARVTARRYLEYLSQLGKVTVELQYGSVGRPVKRYKIV</sequence>
<dbReference type="GO" id="GO:0003700">
    <property type="term" value="F:DNA-binding transcription factor activity"/>
    <property type="evidence" value="ECO:0007669"/>
    <property type="project" value="InterPro"/>
</dbReference>
<dbReference type="Pfam" id="PF20714">
    <property type="entry name" value="HTH_64"/>
    <property type="match status" value="1"/>
</dbReference>
<dbReference type="PANTHER" id="PTHR45526:SF1">
    <property type="entry name" value="TRANSCRIPTIONAL REGULATORY PROTEIN DCUR-RELATED"/>
    <property type="match status" value="1"/>
</dbReference>
<dbReference type="SMART" id="SM00448">
    <property type="entry name" value="REC"/>
    <property type="match status" value="1"/>
</dbReference>
<dbReference type="EMBL" id="FQZM01000005">
    <property type="protein sequence ID" value="SHI49665.1"/>
    <property type="molecule type" value="Genomic_DNA"/>
</dbReference>
<dbReference type="PANTHER" id="PTHR45526">
    <property type="entry name" value="TRANSCRIPTIONAL REGULATORY PROTEIN DPIA"/>
    <property type="match status" value="1"/>
</dbReference>
<dbReference type="CDD" id="cd19925">
    <property type="entry name" value="REC_citrate_TCS"/>
    <property type="match status" value="1"/>
</dbReference>
<evidence type="ECO:0000313" key="13">
    <source>
        <dbReference type="EMBL" id="SHI49665.1"/>
    </source>
</evidence>
<dbReference type="InterPro" id="IPR024187">
    <property type="entry name" value="Sig_transdc_resp-reg_cit/mal"/>
</dbReference>
<feature type="domain" description="Response regulatory" evidence="12">
    <location>
        <begin position="5"/>
        <end position="121"/>
    </location>
</feature>
<evidence type="ECO:0000256" key="8">
    <source>
        <dbReference type="ARBA" id="ARBA00023163"/>
    </source>
</evidence>
<keyword evidence="5 10" id="KW-0805">Transcription regulation</keyword>
<dbReference type="OrthoDB" id="9759232at2"/>
<dbReference type="Pfam" id="PF00072">
    <property type="entry name" value="Response_reg"/>
    <property type="match status" value="1"/>
</dbReference>
<comment type="subcellular location">
    <subcellularLocation>
        <location evidence="1 10">Cytoplasm</location>
    </subcellularLocation>
</comment>
<proteinExistence type="predicted"/>
<dbReference type="SUPFAM" id="SSF52172">
    <property type="entry name" value="CheY-like"/>
    <property type="match status" value="1"/>
</dbReference>
<evidence type="ECO:0000313" key="14">
    <source>
        <dbReference type="Proteomes" id="UP000184529"/>
    </source>
</evidence>
<organism evidence="13 14">
    <name type="scientific">Desulfofundulus thermosubterraneus DSM 16057</name>
    <dbReference type="NCBI Taxonomy" id="1121432"/>
    <lineage>
        <taxon>Bacteria</taxon>
        <taxon>Bacillati</taxon>
        <taxon>Bacillota</taxon>
        <taxon>Clostridia</taxon>
        <taxon>Eubacteriales</taxon>
        <taxon>Peptococcaceae</taxon>
        <taxon>Desulfofundulus</taxon>
    </lineage>
</organism>